<evidence type="ECO:0000256" key="5">
    <source>
        <dbReference type="PROSITE-ProRule" id="PRU00110"/>
    </source>
</evidence>
<dbReference type="InterPro" id="IPR013655">
    <property type="entry name" value="PAS_fold_3"/>
</dbReference>
<dbReference type="InterPro" id="IPR001789">
    <property type="entry name" value="Sig_transdc_resp-reg_receiver"/>
</dbReference>
<organism evidence="12">
    <name type="scientific">Lysobacter firmicutimachus</name>
    <dbReference type="NCBI Taxonomy" id="1792846"/>
    <lineage>
        <taxon>Bacteria</taxon>
        <taxon>Pseudomonadati</taxon>
        <taxon>Pseudomonadota</taxon>
        <taxon>Gammaproteobacteria</taxon>
        <taxon>Lysobacterales</taxon>
        <taxon>Lysobacteraceae</taxon>
        <taxon>Lysobacter</taxon>
    </lineage>
</organism>
<evidence type="ECO:0000256" key="4">
    <source>
        <dbReference type="ARBA" id="ARBA00023012"/>
    </source>
</evidence>
<dbReference type="Gene3D" id="2.60.40.10">
    <property type="entry name" value="Immunoglobulins"/>
    <property type="match status" value="1"/>
</dbReference>
<name>A0AAU8MZ30_9GAMM</name>
<evidence type="ECO:0000259" key="10">
    <source>
        <dbReference type="PROSITE" id="PS50113"/>
    </source>
</evidence>
<evidence type="ECO:0000313" key="12">
    <source>
        <dbReference type="EMBL" id="XCO76874.1"/>
    </source>
</evidence>
<dbReference type="Pfam" id="PF00072">
    <property type="entry name" value="Response_reg"/>
    <property type="match status" value="1"/>
</dbReference>
<dbReference type="SUPFAM" id="SSF47384">
    <property type="entry name" value="Homodimeric domain of signal transducing histidine kinase"/>
    <property type="match status" value="1"/>
</dbReference>
<dbReference type="RefSeq" id="WP_363800151.1">
    <property type="nucleotide sequence ID" value="NZ_CP159925.1"/>
</dbReference>
<dbReference type="SUPFAM" id="SSF47226">
    <property type="entry name" value="Histidine-containing phosphotransfer domain, HPT domain"/>
    <property type="match status" value="1"/>
</dbReference>
<evidence type="ECO:0000256" key="3">
    <source>
        <dbReference type="ARBA" id="ARBA00022553"/>
    </source>
</evidence>
<dbReference type="PROSITE" id="PS50113">
    <property type="entry name" value="PAC"/>
    <property type="match status" value="1"/>
</dbReference>
<dbReference type="Gene3D" id="2.130.10.10">
    <property type="entry name" value="YVTN repeat-like/Quinoprotein amine dehydrogenase"/>
    <property type="match status" value="3"/>
</dbReference>
<dbReference type="SUPFAM" id="SSF52172">
    <property type="entry name" value="CheY-like"/>
    <property type="match status" value="1"/>
</dbReference>
<dbReference type="SUPFAM" id="SSF63829">
    <property type="entry name" value="Calcium-dependent phosphotriesterase"/>
    <property type="match status" value="2"/>
</dbReference>
<dbReference type="Gene3D" id="1.10.287.130">
    <property type="match status" value="1"/>
</dbReference>
<dbReference type="PANTHER" id="PTHR45339:SF5">
    <property type="entry name" value="HISTIDINE KINASE"/>
    <property type="match status" value="1"/>
</dbReference>
<feature type="domain" description="PAC" evidence="10">
    <location>
        <begin position="890"/>
        <end position="942"/>
    </location>
</feature>
<dbReference type="EMBL" id="CP159925">
    <property type="protein sequence ID" value="XCO76874.1"/>
    <property type="molecule type" value="Genomic_DNA"/>
</dbReference>
<dbReference type="GO" id="GO:0000155">
    <property type="term" value="F:phosphorelay sensor kinase activity"/>
    <property type="evidence" value="ECO:0007669"/>
    <property type="project" value="InterPro"/>
</dbReference>
<dbReference type="CDD" id="cd17546">
    <property type="entry name" value="REC_hyHK_CKI1_RcsC-like"/>
    <property type="match status" value="1"/>
</dbReference>
<dbReference type="InterPro" id="IPR036890">
    <property type="entry name" value="HATPase_C_sf"/>
</dbReference>
<dbReference type="FunFam" id="3.30.565.10:FF:000010">
    <property type="entry name" value="Sensor histidine kinase RcsC"/>
    <property type="match status" value="1"/>
</dbReference>
<dbReference type="InterPro" id="IPR011006">
    <property type="entry name" value="CheY-like_superfamily"/>
</dbReference>
<evidence type="ECO:0000256" key="6">
    <source>
        <dbReference type="PROSITE-ProRule" id="PRU00169"/>
    </source>
</evidence>
<dbReference type="CDD" id="cd00082">
    <property type="entry name" value="HisKA"/>
    <property type="match status" value="1"/>
</dbReference>
<reference evidence="12" key="1">
    <citation type="submission" date="2024-06" db="EMBL/GenBank/DDBJ databases">
        <authorList>
            <person name="Li S."/>
        </authorList>
    </citation>
    <scope>NUCLEOTIDE SEQUENCE</scope>
    <source>
        <strain evidence="12">SR10</strain>
    </source>
</reference>
<evidence type="ECO:0000256" key="7">
    <source>
        <dbReference type="SAM" id="SignalP"/>
    </source>
</evidence>
<keyword evidence="7" id="KW-0732">Signal</keyword>
<dbReference type="InterPro" id="IPR004358">
    <property type="entry name" value="Sig_transdc_His_kin-like_C"/>
</dbReference>
<dbReference type="InterPro" id="IPR011110">
    <property type="entry name" value="Reg_prop"/>
</dbReference>
<dbReference type="SMART" id="SM00387">
    <property type="entry name" value="HATPase_c"/>
    <property type="match status" value="1"/>
</dbReference>
<dbReference type="SUPFAM" id="SSF55785">
    <property type="entry name" value="PYP-like sensor domain (PAS domain)"/>
    <property type="match status" value="1"/>
</dbReference>
<feature type="chain" id="PRO_5043975468" description="histidine kinase" evidence="7">
    <location>
        <begin position="22"/>
        <end position="1573"/>
    </location>
</feature>
<keyword evidence="4" id="KW-0902">Two-component regulatory system</keyword>
<dbReference type="InterPro" id="IPR000014">
    <property type="entry name" value="PAS"/>
</dbReference>
<dbReference type="InterPro" id="IPR013783">
    <property type="entry name" value="Ig-like_fold"/>
</dbReference>
<feature type="modified residue" description="Phosphohistidine" evidence="5">
    <location>
        <position position="1510"/>
    </location>
</feature>
<dbReference type="PANTHER" id="PTHR45339">
    <property type="entry name" value="HYBRID SIGNAL TRANSDUCTION HISTIDINE KINASE J"/>
    <property type="match status" value="1"/>
</dbReference>
<evidence type="ECO:0000259" key="9">
    <source>
        <dbReference type="PROSITE" id="PS50110"/>
    </source>
</evidence>
<dbReference type="PRINTS" id="PR00344">
    <property type="entry name" value="BCTRLSENSOR"/>
</dbReference>
<dbReference type="InterPro" id="IPR005467">
    <property type="entry name" value="His_kinase_dom"/>
</dbReference>
<dbReference type="Pfam" id="PF00512">
    <property type="entry name" value="HisKA"/>
    <property type="match status" value="1"/>
</dbReference>
<dbReference type="InterPro" id="IPR035965">
    <property type="entry name" value="PAS-like_dom_sf"/>
</dbReference>
<dbReference type="InterPro" id="IPR015943">
    <property type="entry name" value="WD40/YVTN_repeat-like_dom_sf"/>
</dbReference>
<dbReference type="Pfam" id="PF07494">
    <property type="entry name" value="Reg_prop"/>
    <property type="match status" value="1"/>
</dbReference>
<dbReference type="InterPro" id="IPR003661">
    <property type="entry name" value="HisK_dim/P_dom"/>
</dbReference>
<dbReference type="InterPro" id="IPR036641">
    <property type="entry name" value="HPT_dom_sf"/>
</dbReference>
<dbReference type="Gene3D" id="3.30.565.10">
    <property type="entry name" value="Histidine kinase-like ATPase, C-terminal domain"/>
    <property type="match status" value="1"/>
</dbReference>
<feature type="signal peptide" evidence="7">
    <location>
        <begin position="1"/>
        <end position="21"/>
    </location>
</feature>
<dbReference type="Pfam" id="PF08447">
    <property type="entry name" value="PAS_3"/>
    <property type="match status" value="1"/>
</dbReference>
<evidence type="ECO:0000256" key="1">
    <source>
        <dbReference type="ARBA" id="ARBA00000085"/>
    </source>
</evidence>
<evidence type="ECO:0000256" key="2">
    <source>
        <dbReference type="ARBA" id="ARBA00012438"/>
    </source>
</evidence>
<gene>
    <name evidence="12" type="ORF">ABU614_08850</name>
</gene>
<dbReference type="InterPro" id="IPR000700">
    <property type="entry name" value="PAS-assoc_C"/>
</dbReference>
<feature type="domain" description="Response regulatory" evidence="9">
    <location>
        <begin position="1318"/>
        <end position="1439"/>
    </location>
</feature>
<accession>A0AAU8MZ30</accession>
<dbReference type="SMART" id="SM00388">
    <property type="entry name" value="HisKA"/>
    <property type="match status" value="1"/>
</dbReference>
<dbReference type="SUPFAM" id="SSF75011">
    <property type="entry name" value="3-carboxy-cis,cis-mucoante lactonizing enzyme"/>
    <property type="match status" value="1"/>
</dbReference>
<dbReference type="GO" id="GO:0005524">
    <property type="term" value="F:ATP binding"/>
    <property type="evidence" value="ECO:0007669"/>
    <property type="project" value="UniProtKB-KW"/>
</dbReference>
<evidence type="ECO:0000259" key="8">
    <source>
        <dbReference type="PROSITE" id="PS50109"/>
    </source>
</evidence>
<comment type="catalytic activity">
    <reaction evidence="1">
        <text>ATP + protein L-histidine = ADP + protein N-phospho-L-histidine.</text>
        <dbReference type="EC" id="2.7.13.3"/>
    </reaction>
</comment>
<dbReference type="InterPro" id="IPR008207">
    <property type="entry name" value="Sig_transdc_His_kin_Hpt_dom"/>
</dbReference>
<keyword evidence="12" id="KW-0547">Nucleotide-binding</keyword>
<dbReference type="EC" id="2.7.13.3" evidence="2"/>
<dbReference type="PROSITE" id="PS50110">
    <property type="entry name" value="RESPONSE_REGULATORY"/>
    <property type="match status" value="1"/>
</dbReference>
<dbReference type="GO" id="GO:0005886">
    <property type="term" value="C:plasma membrane"/>
    <property type="evidence" value="ECO:0007669"/>
    <property type="project" value="UniProtKB-SubCell"/>
</dbReference>
<feature type="domain" description="Histidine kinase" evidence="8">
    <location>
        <begin position="948"/>
        <end position="1164"/>
    </location>
</feature>
<keyword evidence="3 6" id="KW-0597">Phosphoprotein</keyword>
<dbReference type="Gene3D" id="3.40.50.2300">
    <property type="match status" value="1"/>
</dbReference>
<dbReference type="CDD" id="cd00130">
    <property type="entry name" value="PAS"/>
    <property type="match status" value="1"/>
</dbReference>
<dbReference type="CDD" id="cd16922">
    <property type="entry name" value="HATPase_EvgS-ArcB-TorS-like"/>
    <property type="match status" value="1"/>
</dbReference>
<proteinExistence type="predicted"/>
<evidence type="ECO:0000259" key="11">
    <source>
        <dbReference type="PROSITE" id="PS50894"/>
    </source>
</evidence>
<dbReference type="PROSITE" id="PS50109">
    <property type="entry name" value="HIS_KIN"/>
    <property type="match status" value="1"/>
</dbReference>
<feature type="domain" description="HPt" evidence="11">
    <location>
        <begin position="1471"/>
        <end position="1570"/>
    </location>
</feature>
<keyword evidence="12" id="KW-0067">ATP-binding</keyword>
<protein>
    <recommendedName>
        <fullName evidence="2">histidine kinase</fullName>
        <ecNumber evidence="2">2.7.13.3</ecNumber>
    </recommendedName>
</protein>
<dbReference type="SUPFAM" id="SSF55874">
    <property type="entry name" value="ATPase domain of HSP90 chaperone/DNA topoisomerase II/histidine kinase"/>
    <property type="match status" value="1"/>
</dbReference>
<dbReference type="InterPro" id="IPR036097">
    <property type="entry name" value="HisK_dim/P_sf"/>
</dbReference>
<dbReference type="Gene3D" id="3.30.450.20">
    <property type="entry name" value="PAS domain"/>
    <property type="match status" value="1"/>
</dbReference>
<dbReference type="Gene3D" id="1.20.120.160">
    <property type="entry name" value="HPT domain"/>
    <property type="match status" value="1"/>
</dbReference>
<feature type="modified residue" description="4-aspartylphosphate" evidence="6">
    <location>
        <position position="1369"/>
    </location>
</feature>
<dbReference type="InterPro" id="IPR003594">
    <property type="entry name" value="HATPase_dom"/>
</dbReference>
<sequence>MLRLAARALLLALLASGWGDAVSGPIGRAEPPLPAIVLNQSGGEGVFDLFDRHKGLASDRALTVLVDRHGFVWVGGNNGLHRFDGRSFLTLDRDPNRRDSLASRISLLLADTSDALWIGNQDGVVQRLDRSTGRLERTPIRTAGGRAPTSIDWMGSDRTDALWLYTDLGLLRMSGSQRTASVVMEPSVLAKDLTSFEFDRDRERLYVAIGAELKSIRFDAAHAAQIEAVTRIPDRQAITGMAADADGLWLVAGTQLWRWHGGSGALRRVDTPVPMLRATEMVVDRSGVLWLASSIDGQGGLYRLDPKRGELSIYHHYATDPQSLANNRIWSLAIDDSNTLWIGTRGGVNRLRLTDNGVKRIGLPGKNTAAVCALHESAAGKLYVSLCDEELREFDPATWRWSPIPPELSRALDATYPGITATISDILDDGEGGLWIAGGMGLVHWSHSGRAERIPFEDRPAVYTTAALMDKKHGLWVVTHSNGLALLPPGGKRLRSMGVGAEGVLTSIAAAPDGSLWLGSEHGLLRYWPDSGKTVRYRHRPDDPRSLSDDHILDLYIDTAGLLWIGTRAGLNRAEFGRDGRIGFRRYGAAEGLPDQTIETVLNDDAGVLWVGTDRGIARWLPRVERFNAYTSVDGIPDDTIRKAGAVNSRDGGLYFGTSKGLWRVDPERLSHSDPGLVSISSYEIGDATYVNYLGRNLPGIKASFGDGRIAFRIASFGASHSLSYRLVGLDEQWRDMPPDLAIAYHHLAPGKYELQIRQFDGQGVQAREFLLPVEVEPPLWRTWWAKLGYVVAAAALAGWLILSQLAGRRRRREYLSTLRERDQRLRLAMSASGGLMVEIDFQRGGVRYTGGNELEVIDIADYLALVHPDDRSTVERSFEALQRLDVRDLDLEYRLRAADAQWTWVRLRGQLMEQMGGVREIFTGMVHDVSQERSYRELRQRGEFLAVMSHEIRTPLNGVVGMVDLLDRTPMNSEQRKMLHACKESTSVLMTLVNDVLDLSKIDAGRLDLQQASVPVRELVETVAGAFSSQAYKQGIDIDVCVAPDVPAQVIGDATRLRQILANLVANAVKFTEQGGVSIDVALEAPGRLRVLVSDTGIGMDEEGVKGLFRPFQQVAGTTHRFGGTGLGLSIVKSLVEAMDGHIKCESRVGSGTRFSLVISAPAVAEDVAAPKRLSGTRVLVIAPNTDSRRFVHEPLRWSGADVEFVHDAEAALARLQQGGSASIHAVLIDKRAAPSVHAALIDRDSVSAAVPVVAVRRGQTDAVVSDRLTWIDGCPVTVAGLIRGIEVALRREPDEQQRSAWEAPAPPETLFGRRQIVLLAEDNPTNREVASRQLQLLGFRCEMAEDGEEAWSMLQRHPGRYAVLITDGQMPRLDGYRLAERIRDHEARHGGPRLKILLLTASVLAADRERCMALDMDGLLTKPLLIDDLKAKLYELVPPARGVAPAEATEATHGVPAELSGLLKQLGGNESALRRLLELYVRTTDADLRALREAAQRNDRRTVGELAHRMKSACLQMGQLPAGERLGRLERAAFGGDEDEAALQWMAEDAGLELDRALALATGYLAELRSH</sequence>
<dbReference type="PROSITE" id="PS50894">
    <property type="entry name" value="HPT"/>
    <property type="match status" value="1"/>
</dbReference>
<dbReference type="SMART" id="SM00448">
    <property type="entry name" value="REC"/>
    <property type="match status" value="1"/>
</dbReference>
<dbReference type="Pfam" id="PF02518">
    <property type="entry name" value="HATPase_c"/>
    <property type="match status" value="1"/>
</dbReference>